<evidence type="ECO:0000313" key="3">
    <source>
        <dbReference type="EMBL" id="ATP56112.1"/>
    </source>
</evidence>
<evidence type="ECO:0000256" key="1">
    <source>
        <dbReference type="SAM" id="MobiDB-lite"/>
    </source>
</evidence>
<keyword evidence="4" id="KW-1185">Reference proteome</keyword>
<accession>A0A2D1U3B1</accession>
<dbReference type="RefSeq" id="WP_099438054.1">
    <property type="nucleotide sequence ID" value="NZ_CP024091.1"/>
</dbReference>
<feature type="region of interest" description="Disordered" evidence="1">
    <location>
        <begin position="111"/>
        <end position="144"/>
    </location>
</feature>
<dbReference type="KEGG" id="pgs:CPT03_06370"/>
<evidence type="ECO:0000256" key="2">
    <source>
        <dbReference type="SAM" id="SignalP"/>
    </source>
</evidence>
<reference evidence="3 4" key="1">
    <citation type="submission" date="2017-10" db="EMBL/GenBank/DDBJ databases">
        <title>Whole genome of Pedobacter ginsengisoli T01R-27 isolated from tomato rhizosphere.</title>
        <authorList>
            <person name="Weon H.-Y."/>
            <person name="Lee S.A."/>
            <person name="Sang M.K."/>
            <person name="Song J."/>
        </authorList>
    </citation>
    <scope>NUCLEOTIDE SEQUENCE [LARGE SCALE GENOMIC DNA]</scope>
    <source>
        <strain evidence="3 4">T01R-27</strain>
    </source>
</reference>
<feature type="signal peptide" evidence="2">
    <location>
        <begin position="1"/>
        <end position="20"/>
    </location>
</feature>
<keyword evidence="2" id="KW-0732">Signal</keyword>
<sequence>MKTYILLILFGLTFSTLANAQKKIPTAQELTVKNIDELNERLALSPTQKSVIYNYVFDMYRQQLELVKKQQAGTSKEDDVTKFYKFQNETNDNIKNILKGDQIAEFDKLQEERLNGDNKKKKGKKGKNKEDETVTGISGLKLQN</sequence>
<name>A0A2D1U3B1_9SPHI</name>
<dbReference type="OrthoDB" id="766226at2"/>
<evidence type="ECO:0000313" key="4">
    <source>
        <dbReference type="Proteomes" id="UP000223749"/>
    </source>
</evidence>
<gene>
    <name evidence="3" type="ORF">CPT03_06370</name>
</gene>
<evidence type="ECO:0008006" key="5">
    <source>
        <dbReference type="Google" id="ProtNLM"/>
    </source>
</evidence>
<feature type="chain" id="PRO_5013871050" description="DUF4890 domain-containing protein" evidence="2">
    <location>
        <begin position="21"/>
        <end position="144"/>
    </location>
</feature>
<proteinExistence type="predicted"/>
<dbReference type="EMBL" id="CP024091">
    <property type="protein sequence ID" value="ATP56112.1"/>
    <property type="molecule type" value="Genomic_DNA"/>
</dbReference>
<organism evidence="3 4">
    <name type="scientific">Pedobacter ginsengisoli</name>
    <dbReference type="NCBI Taxonomy" id="363852"/>
    <lineage>
        <taxon>Bacteria</taxon>
        <taxon>Pseudomonadati</taxon>
        <taxon>Bacteroidota</taxon>
        <taxon>Sphingobacteriia</taxon>
        <taxon>Sphingobacteriales</taxon>
        <taxon>Sphingobacteriaceae</taxon>
        <taxon>Pedobacter</taxon>
    </lineage>
</organism>
<dbReference type="AlphaFoldDB" id="A0A2D1U3B1"/>
<dbReference type="Proteomes" id="UP000223749">
    <property type="component" value="Chromosome"/>
</dbReference>
<protein>
    <recommendedName>
        <fullName evidence="5">DUF4890 domain-containing protein</fullName>
    </recommendedName>
</protein>